<feature type="domain" description="SMC hinge" evidence="12">
    <location>
        <begin position="528"/>
        <end position="644"/>
    </location>
</feature>
<dbReference type="Gene3D" id="3.40.50.300">
    <property type="entry name" value="P-loop containing nucleotide triphosphate hydrolases"/>
    <property type="match status" value="2"/>
</dbReference>
<dbReference type="SUPFAM" id="SSF75553">
    <property type="entry name" value="Smc hinge domain"/>
    <property type="match status" value="1"/>
</dbReference>
<dbReference type="SUPFAM" id="SSF52540">
    <property type="entry name" value="P-loop containing nucleoside triphosphate hydrolases"/>
    <property type="match status" value="1"/>
</dbReference>
<dbReference type="Proteomes" id="UP000307173">
    <property type="component" value="Unassembled WGS sequence"/>
</dbReference>
<comment type="caution">
    <text evidence="13">The sequence shown here is derived from an EMBL/GenBank/DDBJ whole genome shotgun (WGS) entry which is preliminary data.</text>
</comment>
<keyword evidence="5" id="KW-0132">Cell division</keyword>
<feature type="coiled-coil region" evidence="11">
    <location>
        <begin position="718"/>
        <end position="766"/>
    </location>
</feature>
<feature type="coiled-coil region" evidence="11">
    <location>
        <begin position="409"/>
        <end position="495"/>
    </location>
</feature>
<dbReference type="SUPFAM" id="SSF57997">
    <property type="entry name" value="Tropomyosin"/>
    <property type="match status" value="1"/>
</dbReference>
<comment type="similarity">
    <text evidence="3">Belongs to the SMC family. SMC1 subfamily.</text>
</comment>
<evidence type="ECO:0000259" key="12">
    <source>
        <dbReference type="SMART" id="SM00968"/>
    </source>
</evidence>
<dbReference type="InterPro" id="IPR003395">
    <property type="entry name" value="RecF/RecN/SMC_N"/>
</dbReference>
<keyword evidence="6" id="KW-0498">Mitosis</keyword>
<name>A0A4V4NFM6_9ASCO</name>
<dbReference type="OrthoDB" id="5575062at2759"/>
<evidence type="ECO:0000256" key="5">
    <source>
        <dbReference type="ARBA" id="ARBA00022618"/>
    </source>
</evidence>
<dbReference type="GO" id="GO:0005524">
    <property type="term" value="F:ATP binding"/>
    <property type="evidence" value="ECO:0007669"/>
    <property type="project" value="InterPro"/>
</dbReference>
<proteinExistence type="inferred from homology"/>
<dbReference type="PANTHER" id="PTHR18937">
    <property type="entry name" value="STRUCTURAL MAINTENANCE OF CHROMOSOMES SMC FAMILY MEMBER"/>
    <property type="match status" value="1"/>
</dbReference>
<evidence type="ECO:0000256" key="6">
    <source>
        <dbReference type="ARBA" id="ARBA00022776"/>
    </source>
</evidence>
<keyword evidence="14" id="KW-1185">Reference proteome</keyword>
<dbReference type="GO" id="GO:0008278">
    <property type="term" value="C:cohesin complex"/>
    <property type="evidence" value="ECO:0007669"/>
    <property type="project" value="InterPro"/>
</dbReference>
<dbReference type="Gene3D" id="3.30.70.1620">
    <property type="match status" value="1"/>
</dbReference>
<reference evidence="13 14" key="1">
    <citation type="journal article" date="2019" name="Front. Genet.">
        <title>Whole-Genome Sequencing of the Opportunistic Yeast Pathogen Candida inconspicua Uncovers Its Hybrid Origin.</title>
        <authorList>
            <person name="Mixao V."/>
            <person name="Hansen A.P."/>
            <person name="Saus E."/>
            <person name="Boekhout T."/>
            <person name="Lass-Florl C."/>
            <person name="Gabaldon T."/>
        </authorList>
    </citation>
    <scope>NUCLEOTIDE SEQUENCE [LARGE SCALE GENOMIC DNA]</scope>
    <source>
        <strain evidence="13 14">CBS 180</strain>
    </source>
</reference>
<comment type="subcellular location">
    <subcellularLocation>
        <location evidence="2">Chromosome</location>
    </subcellularLocation>
    <subcellularLocation>
        <location evidence="1 10">Nucleus</location>
    </subcellularLocation>
</comment>
<dbReference type="InterPro" id="IPR028468">
    <property type="entry name" value="Smc1_ABC"/>
</dbReference>
<dbReference type="GO" id="GO:0003677">
    <property type="term" value="F:DNA binding"/>
    <property type="evidence" value="ECO:0007669"/>
    <property type="project" value="TreeGrafter"/>
</dbReference>
<sequence length="1244" mass="143174">MGRLVGLELNNFKSYKGVTRVGFGTANFTSIIGPNGAGKSNMMDAISFVLGVRSNQLRSKNIKSLIYRGRIDDSDEEDEDALELELDSEDPDSAYVIAIYEKENKEILNLKRQINSNGSSSFIVNDVQVSVNQYLQILKEENILIKAKNFLVFQGDVEKVASQSPLDLTKMIETISGSINLKKQFEDLKEEKEKAHDITALKNSQKRNLKDEIKTLKAKCFEADLFDKKIKQLDKLIINKFLSKLEYCQRMYDNYNENLNSKNDEITKLQSNLELKQQEYKDFIKSQSDEHMSIKEYENKIESDEARLKELKTNIIPLESEVSQLHAKVSDYDQRIEQLKLETSEQQNVVNDTTQVLKSVQIAYDLFVSQKDEHAKSTTSFTSNVEMLTEYNKLRNEFLSIAGTLESEIHNLNDDKLNYTTEIESLKASSNIISARIQDLDSKRQSLEGKKSQLEKSISANELSVKNFKKELNSLDSLRHSIKEKELKLNEELKSVLLRLNEINAVQRENKKERRLRETCATLKKLFPNVRGLLNDFVKPKQRKYSVAVATILGRNFDSIIVDTIATATECIDYMKEQRLGVASFIPLDTVKVQPLDSNLRNVSPGAVPIIDIISYPVEFEKAVQYVCGNSLVCDTIELATSLRWGRKINVKLVTLDGALIHKSGLMTGGGNESFSTKWDKSELGLLTERKEELKMQISEIHSKNVDDMKDRVIAEEIMRLETNSEDLQRKLIDVNRNLRDVVVELEHENKQLDELSSKVSRFEELINDIDVKIDTKMVDLKKSQHQIYDEFCSTYGFNNIEEYEVNHSARIIKESKEQARFTKEIQRLENKVKFETERLTDYQLHLEKLEKDKSVFYQSWKNLTDELVKLEDEIDDLQSSLDVTKEDYNKLKKKAKQLLSKSSEMETSINSLKAEIKQIKKDIANFEENIDAVKSEYRTQLVTAKLENVKIPLLSGSLDMIPLEDGSIEQEELSQEWNNLLNELEIDYSKLDNDYRVFIEGIDMDESDEGNTLEFVEEKCKSEIEKLQNEVHEMHPDIHAREHLQTAQERLEEIDAEFMEARRAEKEIVNNFEKVKEERHHIFMKAFEHVSNSIDDVYKELTKSRASPMGGSAYLILEDEDEPFSFGIKYHIMPPLKRFKDMENLSGGEKTIGALALLFAVHSYHPSPFFVLDEVDAALDNANVNRIANYISKHRGPGFQFIVISLKNSLFERSDSLVGIYRDQDINSSKILTVNLREYTETV</sequence>
<dbReference type="InterPro" id="IPR024704">
    <property type="entry name" value="SMC"/>
</dbReference>
<evidence type="ECO:0000256" key="2">
    <source>
        <dbReference type="ARBA" id="ARBA00004286"/>
    </source>
</evidence>
<feature type="coiled-coil region" evidence="11">
    <location>
        <begin position="812"/>
        <end position="937"/>
    </location>
</feature>
<dbReference type="PIRSF" id="PIRSF005719">
    <property type="entry name" value="SMC"/>
    <property type="match status" value="1"/>
</dbReference>
<evidence type="ECO:0000256" key="10">
    <source>
        <dbReference type="PIRNR" id="PIRNR005719"/>
    </source>
</evidence>
<dbReference type="GO" id="GO:0007062">
    <property type="term" value="P:sister chromatid cohesion"/>
    <property type="evidence" value="ECO:0007669"/>
    <property type="project" value="InterPro"/>
</dbReference>
<dbReference type="SMART" id="SM00968">
    <property type="entry name" value="SMC_hinge"/>
    <property type="match status" value="1"/>
</dbReference>
<dbReference type="Pfam" id="PF02463">
    <property type="entry name" value="SMC_N"/>
    <property type="match status" value="1"/>
</dbReference>
<dbReference type="InterPro" id="IPR010935">
    <property type="entry name" value="SMC_hinge"/>
</dbReference>
<evidence type="ECO:0000313" key="13">
    <source>
        <dbReference type="EMBL" id="TID28032.1"/>
    </source>
</evidence>
<accession>A0A4V4NFM6</accession>
<dbReference type="CDD" id="cd03275">
    <property type="entry name" value="ABC_SMC1_euk"/>
    <property type="match status" value="2"/>
</dbReference>
<dbReference type="GO" id="GO:0005634">
    <property type="term" value="C:nucleus"/>
    <property type="evidence" value="ECO:0007669"/>
    <property type="project" value="UniProtKB-SubCell"/>
</dbReference>
<keyword evidence="8 10" id="KW-0539">Nucleus</keyword>
<evidence type="ECO:0000313" key="14">
    <source>
        <dbReference type="Proteomes" id="UP000307173"/>
    </source>
</evidence>
<dbReference type="Gene3D" id="1.20.1060.20">
    <property type="match status" value="1"/>
</dbReference>
<dbReference type="GO" id="GO:0051301">
    <property type="term" value="P:cell division"/>
    <property type="evidence" value="ECO:0007669"/>
    <property type="project" value="UniProtKB-KW"/>
</dbReference>
<evidence type="ECO:0000256" key="3">
    <source>
        <dbReference type="ARBA" id="ARBA00005597"/>
    </source>
</evidence>
<organism evidence="13 14">
    <name type="scientific">Pichia inconspicua</name>
    <dbReference type="NCBI Taxonomy" id="52247"/>
    <lineage>
        <taxon>Eukaryota</taxon>
        <taxon>Fungi</taxon>
        <taxon>Dikarya</taxon>
        <taxon>Ascomycota</taxon>
        <taxon>Saccharomycotina</taxon>
        <taxon>Pichiomycetes</taxon>
        <taxon>Pichiales</taxon>
        <taxon>Pichiaceae</taxon>
        <taxon>Pichia</taxon>
    </lineage>
</organism>
<dbReference type="PANTHER" id="PTHR18937:SF12">
    <property type="entry name" value="STRUCTURAL MAINTENANCE OF CHROMOSOMES PROTEIN"/>
    <property type="match status" value="1"/>
</dbReference>
<feature type="coiled-coil region" evidence="11">
    <location>
        <begin position="178"/>
        <end position="219"/>
    </location>
</feature>
<dbReference type="InterPro" id="IPR027417">
    <property type="entry name" value="P-loop_NTPase"/>
</dbReference>
<feature type="coiled-coil region" evidence="11">
    <location>
        <begin position="252"/>
        <end position="342"/>
    </location>
</feature>
<dbReference type="GO" id="GO:0016887">
    <property type="term" value="F:ATP hydrolysis activity"/>
    <property type="evidence" value="ECO:0007669"/>
    <property type="project" value="InterPro"/>
</dbReference>
<evidence type="ECO:0000256" key="7">
    <source>
        <dbReference type="ARBA" id="ARBA00023054"/>
    </source>
</evidence>
<keyword evidence="9" id="KW-0131">Cell cycle</keyword>
<dbReference type="Gene3D" id="1.20.5.190">
    <property type="match status" value="1"/>
</dbReference>
<evidence type="ECO:0000256" key="8">
    <source>
        <dbReference type="ARBA" id="ARBA00023242"/>
    </source>
</evidence>
<dbReference type="AlphaFoldDB" id="A0A4V4NFM6"/>
<gene>
    <name evidence="13" type="ORF">CANINC_002713</name>
</gene>
<evidence type="ECO:0000256" key="11">
    <source>
        <dbReference type="SAM" id="Coils"/>
    </source>
</evidence>
<dbReference type="Pfam" id="PF06470">
    <property type="entry name" value="SMC_hinge"/>
    <property type="match status" value="1"/>
</dbReference>
<evidence type="ECO:0000256" key="1">
    <source>
        <dbReference type="ARBA" id="ARBA00004123"/>
    </source>
</evidence>
<dbReference type="STRING" id="52247.A0A4V4NFM6"/>
<keyword evidence="4" id="KW-0158">Chromosome</keyword>
<dbReference type="EMBL" id="SELW01000425">
    <property type="protein sequence ID" value="TID28032.1"/>
    <property type="molecule type" value="Genomic_DNA"/>
</dbReference>
<evidence type="ECO:0000256" key="9">
    <source>
        <dbReference type="ARBA" id="ARBA00023306"/>
    </source>
</evidence>
<dbReference type="GO" id="GO:0007059">
    <property type="term" value="P:chromosome segregation"/>
    <property type="evidence" value="ECO:0007669"/>
    <property type="project" value="UniProtKB-ARBA"/>
</dbReference>
<dbReference type="InterPro" id="IPR036277">
    <property type="entry name" value="SMC_hinge_sf"/>
</dbReference>
<protein>
    <recommendedName>
        <fullName evidence="10">Structural maintenance of chromosomes protein</fullName>
    </recommendedName>
</protein>
<evidence type="ECO:0000256" key="4">
    <source>
        <dbReference type="ARBA" id="ARBA00022454"/>
    </source>
</evidence>
<keyword evidence="7 11" id="KW-0175">Coiled coil</keyword>